<sequence>MVVVLTTLPLLPSLRSTLRLVGDSPRLVFIPPMGSLRLEVLDECLLGLADLEWH</sequence>
<organism evidence="1">
    <name type="scientific">marine sediment metagenome</name>
    <dbReference type="NCBI Taxonomy" id="412755"/>
    <lineage>
        <taxon>unclassified sequences</taxon>
        <taxon>metagenomes</taxon>
        <taxon>ecological metagenomes</taxon>
    </lineage>
</organism>
<name>A0A0F9VIY9_9ZZZZ</name>
<reference evidence="1" key="1">
    <citation type="journal article" date="2015" name="Nature">
        <title>Complex archaea that bridge the gap between prokaryotes and eukaryotes.</title>
        <authorList>
            <person name="Spang A."/>
            <person name="Saw J.H."/>
            <person name="Jorgensen S.L."/>
            <person name="Zaremba-Niedzwiedzka K."/>
            <person name="Martijn J."/>
            <person name="Lind A.E."/>
            <person name="van Eijk R."/>
            <person name="Schleper C."/>
            <person name="Guy L."/>
            <person name="Ettema T.J."/>
        </authorList>
    </citation>
    <scope>NUCLEOTIDE SEQUENCE</scope>
</reference>
<evidence type="ECO:0000313" key="1">
    <source>
        <dbReference type="EMBL" id="KKN65778.1"/>
    </source>
</evidence>
<protein>
    <submittedName>
        <fullName evidence="1">Uncharacterized protein</fullName>
    </submittedName>
</protein>
<dbReference type="EMBL" id="LAZR01000516">
    <property type="protein sequence ID" value="KKN65778.1"/>
    <property type="molecule type" value="Genomic_DNA"/>
</dbReference>
<comment type="caution">
    <text evidence="1">The sequence shown here is derived from an EMBL/GenBank/DDBJ whole genome shotgun (WGS) entry which is preliminary data.</text>
</comment>
<gene>
    <name evidence="1" type="ORF">LCGC14_0478230</name>
</gene>
<dbReference type="AlphaFoldDB" id="A0A0F9VIY9"/>
<accession>A0A0F9VIY9</accession>
<proteinExistence type="predicted"/>